<feature type="transmembrane region" description="Helical" evidence="5">
    <location>
        <begin position="214"/>
        <end position="234"/>
    </location>
</feature>
<proteinExistence type="predicted"/>
<evidence type="ECO:0000256" key="5">
    <source>
        <dbReference type="SAM" id="Phobius"/>
    </source>
</evidence>
<feature type="transmembrane region" description="Helical" evidence="5">
    <location>
        <begin position="308"/>
        <end position="329"/>
    </location>
</feature>
<feature type="transmembrane region" description="Helical" evidence="5">
    <location>
        <begin position="31"/>
        <end position="51"/>
    </location>
</feature>
<feature type="transmembrane region" description="Helical" evidence="5">
    <location>
        <begin position="246"/>
        <end position="269"/>
    </location>
</feature>
<keyword evidence="2 5" id="KW-0812">Transmembrane</keyword>
<dbReference type="PANTHER" id="PTHR10846">
    <property type="entry name" value="SODIUM/POTASSIUM/CALCIUM EXCHANGER"/>
    <property type="match status" value="1"/>
</dbReference>
<dbReference type="InterPro" id="IPR004837">
    <property type="entry name" value="NaCa_Exmemb"/>
</dbReference>
<dbReference type="InterPro" id="IPR044880">
    <property type="entry name" value="NCX_ion-bd_dom_sf"/>
</dbReference>
<feature type="transmembrane region" description="Helical" evidence="5">
    <location>
        <begin position="6"/>
        <end position="24"/>
    </location>
</feature>
<feature type="transmembrane region" description="Helical" evidence="5">
    <location>
        <begin position="140"/>
        <end position="160"/>
    </location>
</feature>
<evidence type="ECO:0000256" key="2">
    <source>
        <dbReference type="ARBA" id="ARBA00022692"/>
    </source>
</evidence>
<keyword evidence="3 5" id="KW-1133">Transmembrane helix</keyword>
<feature type="transmembrane region" description="Helical" evidence="5">
    <location>
        <begin position="71"/>
        <end position="90"/>
    </location>
</feature>
<feature type="transmembrane region" description="Helical" evidence="5">
    <location>
        <begin position="275"/>
        <end position="296"/>
    </location>
</feature>
<dbReference type="AlphaFoldDB" id="A0AAE3K8R4"/>
<dbReference type="PANTHER" id="PTHR10846:SF8">
    <property type="entry name" value="INNER MEMBRANE PROTEIN YRBG"/>
    <property type="match status" value="1"/>
</dbReference>
<dbReference type="RefSeq" id="WP_250584363.1">
    <property type="nucleotide sequence ID" value="NZ_JAKRVX010000003.1"/>
</dbReference>
<reference evidence="7" key="2">
    <citation type="submission" date="2022-02" db="EMBL/GenBank/DDBJ databases">
        <authorList>
            <person name="Elcheninov A.G."/>
            <person name="Sorokin D.Y."/>
            <person name="Kublanov I.V."/>
        </authorList>
    </citation>
    <scope>NUCLEOTIDE SEQUENCE</scope>
    <source>
        <strain evidence="7">AArc-St2</strain>
    </source>
</reference>
<reference evidence="7" key="1">
    <citation type="journal article" date="2022" name="Syst. Appl. Microbiol.">
        <title>Natronocalculus amylovorans gen. nov., sp. nov., and Natranaeroarchaeum aerophilus sp. nov., dominant culturable amylolytic natronoarchaea from hypersaline soda lakes in southwestern Siberia.</title>
        <authorList>
            <person name="Sorokin D.Y."/>
            <person name="Elcheninov A.G."/>
            <person name="Khizhniak T.V."/>
            <person name="Koenen M."/>
            <person name="Bale N.J."/>
            <person name="Damste J.S.S."/>
            <person name="Kublanov I.V."/>
        </authorList>
    </citation>
    <scope>NUCLEOTIDE SEQUENCE</scope>
    <source>
        <strain evidence="7">AArc-St2</strain>
    </source>
</reference>
<evidence type="ECO:0000256" key="4">
    <source>
        <dbReference type="ARBA" id="ARBA00023136"/>
    </source>
</evidence>
<dbReference type="EMBL" id="JAKRVX010000003">
    <property type="protein sequence ID" value="MCL9817318.1"/>
    <property type="molecule type" value="Genomic_DNA"/>
</dbReference>
<feature type="transmembrane region" description="Helical" evidence="5">
    <location>
        <begin position="181"/>
        <end position="202"/>
    </location>
</feature>
<evidence type="ECO:0000256" key="3">
    <source>
        <dbReference type="ARBA" id="ARBA00022989"/>
    </source>
</evidence>
<evidence type="ECO:0000313" key="7">
    <source>
        <dbReference type="EMBL" id="MCL9817318.1"/>
    </source>
</evidence>
<feature type="domain" description="Sodium/calcium exchanger membrane region" evidence="6">
    <location>
        <begin position="183"/>
        <end position="321"/>
    </location>
</feature>
<dbReference type="Pfam" id="PF01699">
    <property type="entry name" value="Na_Ca_ex"/>
    <property type="match status" value="2"/>
</dbReference>
<organism evidence="7 8">
    <name type="scientific">Natronocalculus amylovorans</name>
    <dbReference type="NCBI Taxonomy" id="2917812"/>
    <lineage>
        <taxon>Archaea</taxon>
        <taxon>Methanobacteriati</taxon>
        <taxon>Methanobacteriota</taxon>
        <taxon>Stenosarchaea group</taxon>
        <taxon>Halobacteria</taxon>
        <taxon>Halobacteriales</taxon>
        <taxon>Haloferacaceae</taxon>
        <taxon>Natronocalculus</taxon>
    </lineage>
</organism>
<dbReference type="GO" id="GO:0006874">
    <property type="term" value="P:intracellular calcium ion homeostasis"/>
    <property type="evidence" value="ECO:0007669"/>
    <property type="project" value="TreeGrafter"/>
</dbReference>
<keyword evidence="4 5" id="KW-0472">Membrane</keyword>
<protein>
    <submittedName>
        <fullName evidence="7">Sodium:calcium antiporter</fullName>
    </submittedName>
</protein>
<evidence type="ECO:0000256" key="1">
    <source>
        <dbReference type="ARBA" id="ARBA00004141"/>
    </source>
</evidence>
<feature type="domain" description="Sodium/calcium exchanger membrane region" evidence="6">
    <location>
        <begin position="8"/>
        <end position="160"/>
    </location>
</feature>
<dbReference type="Gene3D" id="1.20.1420.30">
    <property type="entry name" value="NCX, central ion-binding region"/>
    <property type="match status" value="1"/>
</dbReference>
<dbReference type="Proteomes" id="UP001203207">
    <property type="component" value="Unassembled WGS sequence"/>
</dbReference>
<gene>
    <name evidence="7" type="ORF">AArcSt2_10230</name>
</gene>
<evidence type="ECO:0000259" key="6">
    <source>
        <dbReference type="Pfam" id="PF01699"/>
    </source>
</evidence>
<evidence type="ECO:0000313" key="8">
    <source>
        <dbReference type="Proteomes" id="UP001203207"/>
    </source>
</evidence>
<dbReference type="InterPro" id="IPR004481">
    <property type="entry name" value="K/Na/Ca-exchanger"/>
</dbReference>
<comment type="caution">
    <text evidence="7">The sequence shown here is derived from an EMBL/GenBank/DDBJ whole genome shotgun (WGS) entry which is preliminary data.</text>
</comment>
<accession>A0AAE3K8R4</accession>
<sequence>MSILWLSFLAIISTVVIWKGSELLEQSSHKIAAYYGLPAVVQGAVIVAIGSSFPELASVVLGVLVHGTFDLGVGVIVGSAIFNILVIPGLSALRRSPLQVSRDVVYKEGQFYMLAIAILLLTFSFGVIYNTDGSGSTSVIGRPLALIPIGMYVLYIFIQYQDVSDYKPPVKPPKMSIAPEWIKLAVGMVLIVVAVEGLIRAALGFGDMFDSPEFFWGLTIVAAGTSFPDAFVSIRAAGGGHGEVSVANVLGSNTFDLLVALPVGVLLIGQTTVDYSLAVPMMGVLTVATVALFTAMRTDLAITRNEGLFLLGCYGVFVIWILIETAGYVNLLPSV</sequence>
<keyword evidence="8" id="KW-1185">Reference proteome</keyword>
<feature type="transmembrane region" description="Helical" evidence="5">
    <location>
        <begin position="111"/>
        <end position="128"/>
    </location>
</feature>
<dbReference type="GO" id="GO:0005886">
    <property type="term" value="C:plasma membrane"/>
    <property type="evidence" value="ECO:0007669"/>
    <property type="project" value="TreeGrafter"/>
</dbReference>
<dbReference type="GO" id="GO:0008273">
    <property type="term" value="F:calcium, potassium:sodium antiporter activity"/>
    <property type="evidence" value="ECO:0007669"/>
    <property type="project" value="TreeGrafter"/>
</dbReference>
<name>A0AAE3K8R4_9EURY</name>
<comment type="subcellular location">
    <subcellularLocation>
        <location evidence="1">Membrane</location>
        <topology evidence="1">Multi-pass membrane protein</topology>
    </subcellularLocation>
</comment>
<dbReference type="GO" id="GO:0005262">
    <property type="term" value="F:calcium channel activity"/>
    <property type="evidence" value="ECO:0007669"/>
    <property type="project" value="TreeGrafter"/>
</dbReference>